<evidence type="ECO:0000313" key="2">
    <source>
        <dbReference type="Proteomes" id="UP000655420"/>
    </source>
</evidence>
<protein>
    <submittedName>
        <fullName evidence="1">DUF1491 family protein</fullName>
    </submittedName>
</protein>
<dbReference type="AlphaFoldDB" id="A0A8J7M978"/>
<name>A0A8J7M978_9RHOB</name>
<organism evidence="1 2">
    <name type="scientific">Thermohalobaculum xanthum</name>
    <dbReference type="NCBI Taxonomy" id="2753746"/>
    <lineage>
        <taxon>Bacteria</taxon>
        <taxon>Pseudomonadati</taxon>
        <taxon>Pseudomonadota</taxon>
        <taxon>Alphaproteobacteria</taxon>
        <taxon>Rhodobacterales</taxon>
        <taxon>Paracoccaceae</taxon>
        <taxon>Thermohalobaculum</taxon>
    </lineage>
</organism>
<dbReference type="Proteomes" id="UP000655420">
    <property type="component" value="Unassembled WGS sequence"/>
</dbReference>
<comment type="caution">
    <text evidence="1">The sequence shown here is derived from an EMBL/GenBank/DDBJ whole genome shotgun (WGS) entry which is preliminary data.</text>
</comment>
<dbReference type="RefSeq" id="WP_200610363.1">
    <property type="nucleotide sequence ID" value="NZ_JAEHHL010000007.1"/>
</dbReference>
<dbReference type="EMBL" id="JAEHHL010000007">
    <property type="protein sequence ID" value="MBK0400053.1"/>
    <property type="molecule type" value="Genomic_DNA"/>
</dbReference>
<gene>
    <name evidence="1" type="ORF">H0I76_12710</name>
</gene>
<evidence type="ECO:0000313" key="1">
    <source>
        <dbReference type="EMBL" id="MBK0400053.1"/>
    </source>
</evidence>
<dbReference type="Pfam" id="PF07372">
    <property type="entry name" value="DUF1491"/>
    <property type="match status" value="1"/>
</dbReference>
<dbReference type="InterPro" id="IPR009964">
    <property type="entry name" value="DUF1491"/>
</dbReference>
<accession>A0A8J7M978</accession>
<proteinExistence type="predicted"/>
<keyword evidence="2" id="KW-1185">Reference proteome</keyword>
<dbReference type="Gene3D" id="3.40.1530.20">
    <property type="entry name" value="Protein of unknown function (DUF1491)"/>
    <property type="match status" value="1"/>
</dbReference>
<reference evidence="1" key="1">
    <citation type="submission" date="2020-12" db="EMBL/GenBank/DDBJ databases">
        <title>Bacterial taxonomy.</title>
        <authorList>
            <person name="Pan X."/>
        </authorList>
    </citation>
    <scope>NUCLEOTIDE SEQUENCE</scope>
    <source>
        <strain evidence="1">M0105</strain>
    </source>
</reference>
<sequence length="110" mass="11798">MARVAAHVWVGAYLQRLTAEGIFAHVVHRGDDTAGAIAVKVALMNGRASLWSRAYGLEGNLGWDAEIADAPEAEVDAALARARGRDRDLWVIEVEDPRGRHMLGDPGLAG</sequence>